<evidence type="ECO:0000256" key="1">
    <source>
        <dbReference type="SAM" id="MobiDB-lite"/>
    </source>
</evidence>
<accession>A0AAW1TTY2</accession>
<gene>
    <name evidence="2" type="ORF">WA026_014296</name>
</gene>
<comment type="caution">
    <text evidence="2">The sequence shown here is derived from an EMBL/GenBank/DDBJ whole genome shotgun (WGS) entry which is preliminary data.</text>
</comment>
<dbReference type="AlphaFoldDB" id="A0AAW1TTY2"/>
<reference evidence="2 3" key="1">
    <citation type="submission" date="2023-03" db="EMBL/GenBank/DDBJ databases">
        <title>Genome insight into feeding habits of ladybird beetles.</title>
        <authorList>
            <person name="Li H.-S."/>
            <person name="Huang Y.-H."/>
            <person name="Pang H."/>
        </authorList>
    </citation>
    <scope>NUCLEOTIDE SEQUENCE [LARGE SCALE GENOMIC DNA]</scope>
    <source>
        <strain evidence="2">SYSU_2023b</strain>
        <tissue evidence="2">Whole body</tissue>
    </source>
</reference>
<sequence length="209" mass="24384">MIFRRTERCTFFTGVESSRKQKKENKLDSLKKKDEKHTKAKNYLKNSTPRIVKLLNSDLVNIPQSRIMVKGIPKENKLCENEQHQILTALMNVCKPSLCNEDENMNALGLIFEEEENMRVEEIIGDLKESFHDLTIRVESSRKQKKENKLDSLKKKDKKHTKAKNYLKNSTPRIVKLLNSDLVNIPQSRIMVKGIPKENKLSENEQHQI</sequence>
<evidence type="ECO:0000313" key="2">
    <source>
        <dbReference type="EMBL" id="KAK9871839.1"/>
    </source>
</evidence>
<keyword evidence="3" id="KW-1185">Reference proteome</keyword>
<organism evidence="2 3">
    <name type="scientific">Henosepilachna vigintioctopunctata</name>
    <dbReference type="NCBI Taxonomy" id="420089"/>
    <lineage>
        <taxon>Eukaryota</taxon>
        <taxon>Metazoa</taxon>
        <taxon>Ecdysozoa</taxon>
        <taxon>Arthropoda</taxon>
        <taxon>Hexapoda</taxon>
        <taxon>Insecta</taxon>
        <taxon>Pterygota</taxon>
        <taxon>Neoptera</taxon>
        <taxon>Endopterygota</taxon>
        <taxon>Coleoptera</taxon>
        <taxon>Polyphaga</taxon>
        <taxon>Cucujiformia</taxon>
        <taxon>Coccinelloidea</taxon>
        <taxon>Coccinellidae</taxon>
        <taxon>Epilachninae</taxon>
        <taxon>Epilachnini</taxon>
        <taxon>Henosepilachna</taxon>
    </lineage>
</organism>
<dbReference type="EMBL" id="JARQZJ010000007">
    <property type="protein sequence ID" value="KAK9871839.1"/>
    <property type="molecule type" value="Genomic_DNA"/>
</dbReference>
<name>A0AAW1TTY2_9CUCU</name>
<protein>
    <submittedName>
        <fullName evidence="2">Uncharacterized protein</fullName>
    </submittedName>
</protein>
<proteinExistence type="predicted"/>
<evidence type="ECO:0000313" key="3">
    <source>
        <dbReference type="Proteomes" id="UP001431783"/>
    </source>
</evidence>
<feature type="compositionally biased region" description="Basic and acidic residues" evidence="1">
    <location>
        <begin position="142"/>
        <end position="154"/>
    </location>
</feature>
<dbReference type="Proteomes" id="UP001431783">
    <property type="component" value="Unassembled WGS sequence"/>
</dbReference>
<feature type="region of interest" description="Disordered" evidence="1">
    <location>
        <begin position="142"/>
        <end position="162"/>
    </location>
</feature>